<dbReference type="AlphaFoldDB" id="A0A0U1KTI2"/>
<evidence type="ECO:0000256" key="1">
    <source>
        <dbReference type="ARBA" id="ARBA00000085"/>
    </source>
</evidence>
<keyword evidence="15" id="KW-1185">Reference proteome</keyword>
<dbReference type="InterPro" id="IPR001789">
    <property type="entry name" value="Sig_transdc_resp-reg_receiver"/>
</dbReference>
<feature type="domain" description="CheW-like" evidence="12">
    <location>
        <begin position="454"/>
        <end position="589"/>
    </location>
</feature>
<gene>
    <name evidence="14" type="ORF">SpAn4DRAFT_1710</name>
</gene>
<dbReference type="PROSITE" id="PS50894">
    <property type="entry name" value="HPT"/>
    <property type="match status" value="1"/>
</dbReference>
<dbReference type="PRINTS" id="PR00344">
    <property type="entry name" value="BCTRLSENSOR"/>
</dbReference>
<dbReference type="InterPro" id="IPR036641">
    <property type="entry name" value="HPT_dom_sf"/>
</dbReference>
<dbReference type="CDD" id="cd00088">
    <property type="entry name" value="HPT"/>
    <property type="match status" value="1"/>
</dbReference>
<evidence type="ECO:0000256" key="5">
    <source>
        <dbReference type="ARBA" id="ARBA00022679"/>
    </source>
</evidence>
<dbReference type="FunFam" id="3.30.565.10:FF:000016">
    <property type="entry name" value="Chemotaxis protein CheA, putative"/>
    <property type="match status" value="1"/>
</dbReference>
<dbReference type="PROSITE" id="PS50110">
    <property type="entry name" value="RESPONSE_REGULATORY"/>
    <property type="match status" value="1"/>
</dbReference>
<evidence type="ECO:0000256" key="3">
    <source>
        <dbReference type="ARBA" id="ARBA00022500"/>
    </source>
</evidence>
<evidence type="ECO:0000256" key="7">
    <source>
        <dbReference type="ARBA" id="ARBA00023012"/>
    </source>
</evidence>
<evidence type="ECO:0000256" key="6">
    <source>
        <dbReference type="ARBA" id="ARBA00022777"/>
    </source>
</evidence>
<dbReference type="SMART" id="SM00448">
    <property type="entry name" value="REC"/>
    <property type="match status" value="1"/>
</dbReference>
<dbReference type="InterPro" id="IPR003594">
    <property type="entry name" value="HATPase_dom"/>
</dbReference>
<name>A0A0U1KTI2_9FIRM</name>
<evidence type="ECO:0000259" key="11">
    <source>
        <dbReference type="PROSITE" id="PS50110"/>
    </source>
</evidence>
<reference evidence="15" key="1">
    <citation type="submission" date="2015-03" db="EMBL/GenBank/DDBJ databases">
        <authorList>
            <person name="Nijsse Bart"/>
        </authorList>
    </citation>
    <scope>NUCLEOTIDE SEQUENCE [LARGE SCALE GENOMIC DNA]</scope>
</reference>
<dbReference type="SMART" id="SM00387">
    <property type="entry name" value="HATPase_c"/>
    <property type="match status" value="1"/>
</dbReference>
<sequence length="726" mass="79735">MALNIKLLSAKFTAEAAKHCDQIEKELLTLEARGFSPEILASVFRAAHTIKGASRMLKLTSISTVAHRMEDVLELLRNRQSSLSQEVMDLLLKGVDTIRQLLAAVAAGTTLPESLPPVCFELEQFLPKNTAESEEKCPNQTFAIHTENRVQKDAANINHDFVQIRAERLDELIQLMGEVVSFQYRKKQQASIVRDIMRLSTTSLALASCQTHTTVQTEPVRNELADTLTALHSQLSKFQDSLRNDAVIENLLTANLQERSLKIRMLPLATVFDKINRIVRDLTRTTGKEIEFQVEGGNTELDRKIIEHLGDCLLHMVRNAVDHGIELPQDRVIAGKKPCGLIRLSACYDSGGVTIVLDDDGAGISLEQIKTTAIKKRLLTEDAVSTLTETELLDLLFLSGFSTSPIITDISGRGVGMNVVKQTITEKLKGSVRIQTRAGKGTTFLLTVPITLALSRMLLVAAANHTFAIPTYSVQEIVMVPASQVICVVSKRALRIREQIVPLEELETILSCPQTAVHERTELLVILLAAGAERLGLIVDTIISEADMVIKPLPSALASLALLSGFTVGSNDEIISVLGATALLKQARKNKLSAGISAKADSQKQAKTILVVDDSANTRDIVKSILESYGYQVDLAEDGMDAIEKTEKKVYDAVITDVEMPQLDGFSLTSHLRQDERYRQIPVIIVTSREKAEDKRRGIQVGANAYIVKGAFDQTNLIETLKNVIG</sequence>
<dbReference type="InterPro" id="IPR004358">
    <property type="entry name" value="Sig_transdc_His_kin-like_C"/>
</dbReference>
<evidence type="ECO:0000259" key="10">
    <source>
        <dbReference type="PROSITE" id="PS50109"/>
    </source>
</evidence>
<dbReference type="InterPro" id="IPR002545">
    <property type="entry name" value="CheW-lke_dom"/>
</dbReference>
<keyword evidence="7" id="KW-0902">Two-component regulatory system</keyword>
<dbReference type="GO" id="GO:0006935">
    <property type="term" value="P:chemotaxis"/>
    <property type="evidence" value="ECO:0007669"/>
    <property type="project" value="UniProtKB-KW"/>
</dbReference>
<dbReference type="InterPro" id="IPR008207">
    <property type="entry name" value="Sig_transdc_His_kin_Hpt_dom"/>
</dbReference>
<dbReference type="SMART" id="SM00073">
    <property type="entry name" value="HPT"/>
    <property type="match status" value="1"/>
</dbReference>
<dbReference type="SUPFAM" id="SSF55874">
    <property type="entry name" value="ATPase domain of HSP90 chaperone/DNA topoisomerase II/histidine kinase"/>
    <property type="match status" value="1"/>
</dbReference>
<dbReference type="RefSeq" id="WP_021169454.1">
    <property type="nucleotide sequence ID" value="NZ_CTRP01000003.1"/>
</dbReference>
<protein>
    <recommendedName>
        <fullName evidence="2">histidine kinase</fullName>
        <ecNumber evidence="2">2.7.13.3</ecNumber>
    </recommendedName>
</protein>
<dbReference type="PANTHER" id="PTHR43395">
    <property type="entry name" value="SENSOR HISTIDINE KINASE CHEA"/>
    <property type="match status" value="1"/>
</dbReference>
<keyword evidence="5 14" id="KW-0808">Transferase</keyword>
<dbReference type="Pfam" id="PF02518">
    <property type="entry name" value="HATPase_c"/>
    <property type="match status" value="1"/>
</dbReference>
<proteinExistence type="predicted"/>
<dbReference type="EC" id="2.7.13.3" evidence="2"/>
<organism evidence="14 15">
    <name type="scientific">Sporomusa ovata</name>
    <dbReference type="NCBI Taxonomy" id="2378"/>
    <lineage>
        <taxon>Bacteria</taxon>
        <taxon>Bacillati</taxon>
        <taxon>Bacillota</taxon>
        <taxon>Negativicutes</taxon>
        <taxon>Selenomonadales</taxon>
        <taxon>Sporomusaceae</taxon>
        <taxon>Sporomusa</taxon>
    </lineage>
</organism>
<keyword evidence="4 9" id="KW-0597">Phosphoprotein</keyword>
<dbReference type="Proteomes" id="UP000049855">
    <property type="component" value="Unassembled WGS sequence"/>
</dbReference>
<evidence type="ECO:0000259" key="12">
    <source>
        <dbReference type="PROSITE" id="PS50851"/>
    </source>
</evidence>
<dbReference type="Pfam" id="PF00072">
    <property type="entry name" value="Response_reg"/>
    <property type="match status" value="1"/>
</dbReference>
<dbReference type="Pfam" id="PF01627">
    <property type="entry name" value="Hpt"/>
    <property type="match status" value="1"/>
</dbReference>
<dbReference type="InterPro" id="IPR036061">
    <property type="entry name" value="CheW-like_dom_sf"/>
</dbReference>
<dbReference type="InterPro" id="IPR011006">
    <property type="entry name" value="CheY-like_superfamily"/>
</dbReference>
<dbReference type="SMART" id="SM00260">
    <property type="entry name" value="CheW"/>
    <property type="match status" value="1"/>
</dbReference>
<evidence type="ECO:0000259" key="13">
    <source>
        <dbReference type="PROSITE" id="PS50894"/>
    </source>
</evidence>
<dbReference type="Pfam" id="PF01584">
    <property type="entry name" value="CheW"/>
    <property type="match status" value="1"/>
</dbReference>
<dbReference type="SUPFAM" id="SSF47226">
    <property type="entry name" value="Histidine-containing phosphotransfer domain, HPT domain"/>
    <property type="match status" value="1"/>
</dbReference>
<feature type="modified residue" description="4-aspartylphosphate" evidence="9">
    <location>
        <position position="657"/>
    </location>
</feature>
<dbReference type="SUPFAM" id="SSF52172">
    <property type="entry name" value="CheY-like"/>
    <property type="match status" value="1"/>
</dbReference>
<dbReference type="InterPro" id="IPR051315">
    <property type="entry name" value="Bact_Chemotaxis_CheA"/>
</dbReference>
<dbReference type="SUPFAM" id="SSF50341">
    <property type="entry name" value="CheW-like"/>
    <property type="match status" value="1"/>
</dbReference>
<accession>A0A0U1KTI2</accession>
<comment type="catalytic activity">
    <reaction evidence="1">
        <text>ATP + protein L-histidine = ADP + protein N-phospho-L-histidine.</text>
        <dbReference type="EC" id="2.7.13.3"/>
    </reaction>
</comment>
<dbReference type="EMBL" id="CTRP01000003">
    <property type="protein sequence ID" value="CQR70732.1"/>
    <property type="molecule type" value="Genomic_DNA"/>
</dbReference>
<dbReference type="InterPro" id="IPR005467">
    <property type="entry name" value="His_kinase_dom"/>
</dbReference>
<evidence type="ECO:0000313" key="14">
    <source>
        <dbReference type="EMBL" id="CQR70732.1"/>
    </source>
</evidence>
<dbReference type="Gene3D" id="2.30.30.40">
    <property type="entry name" value="SH3 Domains"/>
    <property type="match status" value="1"/>
</dbReference>
<dbReference type="PROSITE" id="PS50851">
    <property type="entry name" value="CHEW"/>
    <property type="match status" value="1"/>
</dbReference>
<dbReference type="Gene3D" id="3.40.50.2300">
    <property type="match status" value="1"/>
</dbReference>
<feature type="domain" description="Response regulatory" evidence="11">
    <location>
        <begin position="608"/>
        <end position="724"/>
    </location>
</feature>
<evidence type="ECO:0000256" key="8">
    <source>
        <dbReference type="PROSITE-ProRule" id="PRU00110"/>
    </source>
</evidence>
<dbReference type="GO" id="GO:0000160">
    <property type="term" value="P:phosphorelay signal transduction system"/>
    <property type="evidence" value="ECO:0007669"/>
    <property type="project" value="UniProtKB-KW"/>
</dbReference>
<dbReference type="Gene3D" id="3.30.565.10">
    <property type="entry name" value="Histidine kinase-like ATPase, C-terminal domain"/>
    <property type="match status" value="1"/>
</dbReference>
<keyword evidence="3" id="KW-0145">Chemotaxis</keyword>
<evidence type="ECO:0000256" key="9">
    <source>
        <dbReference type="PROSITE-ProRule" id="PRU00169"/>
    </source>
</evidence>
<feature type="domain" description="Histidine kinase" evidence="10">
    <location>
        <begin position="219"/>
        <end position="452"/>
    </location>
</feature>
<dbReference type="Gene3D" id="1.20.120.160">
    <property type="entry name" value="HPT domain"/>
    <property type="match status" value="1"/>
</dbReference>
<dbReference type="GO" id="GO:0004673">
    <property type="term" value="F:protein histidine kinase activity"/>
    <property type="evidence" value="ECO:0007669"/>
    <property type="project" value="UniProtKB-EC"/>
</dbReference>
<dbReference type="PROSITE" id="PS50109">
    <property type="entry name" value="HIS_KIN"/>
    <property type="match status" value="1"/>
</dbReference>
<keyword evidence="6 14" id="KW-0418">Kinase</keyword>
<evidence type="ECO:0000313" key="15">
    <source>
        <dbReference type="Proteomes" id="UP000049855"/>
    </source>
</evidence>
<evidence type="ECO:0000256" key="4">
    <source>
        <dbReference type="ARBA" id="ARBA00022553"/>
    </source>
</evidence>
<feature type="domain" description="HPt" evidence="13">
    <location>
        <begin position="1"/>
        <end position="105"/>
    </location>
</feature>
<dbReference type="PANTHER" id="PTHR43395:SF1">
    <property type="entry name" value="CHEMOTAXIS PROTEIN CHEA"/>
    <property type="match status" value="1"/>
</dbReference>
<dbReference type="InterPro" id="IPR036890">
    <property type="entry name" value="HATPase_C_sf"/>
</dbReference>
<evidence type="ECO:0000256" key="2">
    <source>
        <dbReference type="ARBA" id="ARBA00012438"/>
    </source>
</evidence>
<feature type="modified residue" description="Phosphohistidine" evidence="8">
    <location>
        <position position="48"/>
    </location>
</feature>